<dbReference type="CDD" id="cd03244">
    <property type="entry name" value="ABCC_MRP_domain2"/>
    <property type="match status" value="1"/>
</dbReference>
<dbReference type="FunFam" id="3.40.50.300:FF:000610">
    <property type="entry name" value="Multidrug resistance-associated ABC transporter"/>
    <property type="match status" value="1"/>
</dbReference>
<dbReference type="SUPFAM" id="SSF52540">
    <property type="entry name" value="P-loop containing nucleoside triphosphate hydrolases"/>
    <property type="match status" value="1"/>
</dbReference>
<dbReference type="Gene3D" id="3.40.50.300">
    <property type="entry name" value="P-loop containing nucleotide triphosphate hydrolases"/>
    <property type="match status" value="1"/>
</dbReference>
<gene>
    <name evidence="10" type="ORF">HK100_008080</name>
</gene>
<comment type="caution">
    <text evidence="10">The sequence shown here is derived from an EMBL/GenBank/DDBJ whole genome shotgun (WGS) entry which is preliminary data.</text>
</comment>
<dbReference type="EMBL" id="JADGJH010000388">
    <property type="protein sequence ID" value="KAJ3130405.1"/>
    <property type="molecule type" value="Genomic_DNA"/>
</dbReference>
<evidence type="ECO:0000256" key="7">
    <source>
        <dbReference type="ARBA" id="ARBA00022989"/>
    </source>
</evidence>
<evidence type="ECO:0000256" key="2">
    <source>
        <dbReference type="ARBA" id="ARBA00022448"/>
    </source>
</evidence>
<evidence type="ECO:0000259" key="9">
    <source>
        <dbReference type="PROSITE" id="PS50893"/>
    </source>
</evidence>
<evidence type="ECO:0000256" key="5">
    <source>
        <dbReference type="ARBA" id="ARBA00022741"/>
    </source>
</evidence>
<dbReference type="GO" id="GO:0016020">
    <property type="term" value="C:membrane"/>
    <property type="evidence" value="ECO:0007669"/>
    <property type="project" value="TreeGrafter"/>
</dbReference>
<protein>
    <recommendedName>
        <fullName evidence="9">ABC transporter domain-containing protein</fullName>
    </recommendedName>
</protein>
<keyword evidence="8" id="KW-0472">Membrane</keyword>
<dbReference type="PANTHER" id="PTHR24223:SF353">
    <property type="entry name" value="ABC TRANSPORTER ATP-BINDING PROTEIN_PERMEASE VMR1-RELATED"/>
    <property type="match status" value="1"/>
</dbReference>
<keyword evidence="6" id="KW-0067">ATP-binding</keyword>
<dbReference type="InterPro" id="IPR027417">
    <property type="entry name" value="P-loop_NTPase"/>
</dbReference>
<dbReference type="GO" id="GO:0016887">
    <property type="term" value="F:ATP hydrolysis activity"/>
    <property type="evidence" value="ECO:0007669"/>
    <property type="project" value="InterPro"/>
</dbReference>
<evidence type="ECO:0000313" key="11">
    <source>
        <dbReference type="Proteomes" id="UP001211907"/>
    </source>
</evidence>
<dbReference type="GO" id="GO:0042626">
    <property type="term" value="F:ATPase-coupled transmembrane transporter activity"/>
    <property type="evidence" value="ECO:0007669"/>
    <property type="project" value="TreeGrafter"/>
</dbReference>
<keyword evidence="3" id="KW-0812">Transmembrane</keyword>
<evidence type="ECO:0000256" key="1">
    <source>
        <dbReference type="ARBA" id="ARBA00009726"/>
    </source>
</evidence>
<dbReference type="Proteomes" id="UP001211907">
    <property type="component" value="Unassembled WGS sequence"/>
</dbReference>
<dbReference type="GO" id="GO:0005524">
    <property type="term" value="F:ATP binding"/>
    <property type="evidence" value="ECO:0007669"/>
    <property type="project" value="UniProtKB-KW"/>
</dbReference>
<evidence type="ECO:0000256" key="8">
    <source>
        <dbReference type="ARBA" id="ARBA00023136"/>
    </source>
</evidence>
<keyword evidence="7" id="KW-1133">Transmembrane helix</keyword>
<keyword evidence="2" id="KW-0813">Transport</keyword>
<feature type="domain" description="ABC transporter" evidence="9">
    <location>
        <begin position="1"/>
        <end position="257"/>
    </location>
</feature>
<dbReference type="AlphaFoldDB" id="A0AAD5XI30"/>
<sequence>MKYSSDSPVVLHGISAEIGACEKVGIVGRTGAGKSTLTLAFFRIVEPSGGSIIIDGVDINKIGLDDLRSSLTIIPQDPVLFAGTVRSNIDPFGAFPEDSLQSALLRSHLVSSQKVPKASSQVTSISSVSTIVVEEDFSSEIVTDFAITLDSPISEGGSNLSAGQRQLLCLSRALAKGSKVIVLDEATASVDNETDARIQTTIRSEFSESTVLTIAHRLKTIVDYDRVIVLDQGNIVENGRPIDLIEHSSTNVFRKMCEESGEFEELLAIARATAK</sequence>
<dbReference type="InterPro" id="IPR003593">
    <property type="entry name" value="AAA+_ATPase"/>
</dbReference>
<dbReference type="Pfam" id="PF00005">
    <property type="entry name" value="ABC_tran"/>
    <property type="match status" value="1"/>
</dbReference>
<dbReference type="InterPro" id="IPR003439">
    <property type="entry name" value="ABC_transporter-like_ATP-bd"/>
</dbReference>
<dbReference type="PROSITE" id="PS50893">
    <property type="entry name" value="ABC_TRANSPORTER_2"/>
    <property type="match status" value="1"/>
</dbReference>
<name>A0AAD5XI30_9FUNG</name>
<evidence type="ECO:0000313" key="10">
    <source>
        <dbReference type="EMBL" id="KAJ3130405.1"/>
    </source>
</evidence>
<dbReference type="PROSITE" id="PS00211">
    <property type="entry name" value="ABC_TRANSPORTER_1"/>
    <property type="match status" value="1"/>
</dbReference>
<comment type="similarity">
    <text evidence="1">Belongs to the ABC transporter superfamily. ABCC family. Conjugate transporter (TC 3.A.1.208) subfamily.</text>
</comment>
<evidence type="ECO:0000256" key="6">
    <source>
        <dbReference type="ARBA" id="ARBA00022840"/>
    </source>
</evidence>
<keyword evidence="5" id="KW-0547">Nucleotide-binding</keyword>
<evidence type="ECO:0000256" key="3">
    <source>
        <dbReference type="ARBA" id="ARBA00022692"/>
    </source>
</evidence>
<keyword evidence="11" id="KW-1185">Reference proteome</keyword>
<dbReference type="PANTHER" id="PTHR24223">
    <property type="entry name" value="ATP-BINDING CASSETTE SUB-FAMILY C"/>
    <property type="match status" value="1"/>
</dbReference>
<accession>A0AAD5XI30</accession>
<reference evidence="10" key="1">
    <citation type="submission" date="2020-05" db="EMBL/GenBank/DDBJ databases">
        <title>Phylogenomic resolution of chytrid fungi.</title>
        <authorList>
            <person name="Stajich J.E."/>
            <person name="Amses K."/>
            <person name="Simmons R."/>
            <person name="Seto K."/>
            <person name="Myers J."/>
            <person name="Bonds A."/>
            <person name="Quandt C.A."/>
            <person name="Barry K."/>
            <person name="Liu P."/>
            <person name="Grigoriev I."/>
            <person name="Longcore J.E."/>
            <person name="James T.Y."/>
        </authorList>
    </citation>
    <scope>NUCLEOTIDE SEQUENCE</scope>
    <source>
        <strain evidence="10">JEL0513</strain>
    </source>
</reference>
<organism evidence="10 11">
    <name type="scientific">Physocladia obscura</name>
    <dbReference type="NCBI Taxonomy" id="109957"/>
    <lineage>
        <taxon>Eukaryota</taxon>
        <taxon>Fungi</taxon>
        <taxon>Fungi incertae sedis</taxon>
        <taxon>Chytridiomycota</taxon>
        <taxon>Chytridiomycota incertae sedis</taxon>
        <taxon>Chytridiomycetes</taxon>
        <taxon>Chytridiales</taxon>
        <taxon>Chytriomycetaceae</taxon>
        <taxon>Physocladia</taxon>
    </lineage>
</organism>
<keyword evidence="4" id="KW-0677">Repeat</keyword>
<dbReference type="InterPro" id="IPR050173">
    <property type="entry name" value="ABC_transporter_C-like"/>
</dbReference>
<evidence type="ECO:0000256" key="4">
    <source>
        <dbReference type="ARBA" id="ARBA00022737"/>
    </source>
</evidence>
<dbReference type="InterPro" id="IPR017871">
    <property type="entry name" value="ABC_transporter-like_CS"/>
</dbReference>
<dbReference type="SMART" id="SM00382">
    <property type="entry name" value="AAA"/>
    <property type="match status" value="1"/>
</dbReference>
<proteinExistence type="inferred from homology"/>